<dbReference type="EMBL" id="JASNVW010000004">
    <property type="protein sequence ID" value="MDK6029087.1"/>
    <property type="molecule type" value="Genomic_DNA"/>
</dbReference>
<dbReference type="Proteomes" id="UP001529235">
    <property type="component" value="Unassembled WGS sequence"/>
</dbReference>
<keyword evidence="5" id="KW-1185">Reference proteome</keyword>
<organism evidence="4 5">
    <name type="scientific">Ignisphaera cupida</name>
    <dbReference type="NCBI Taxonomy" id="3050454"/>
    <lineage>
        <taxon>Archaea</taxon>
        <taxon>Thermoproteota</taxon>
        <taxon>Thermoprotei</taxon>
        <taxon>Desulfurococcales</taxon>
        <taxon>Desulfurococcaceae</taxon>
        <taxon>Ignisphaera</taxon>
    </lineage>
</organism>
<dbReference type="Pfam" id="PF00994">
    <property type="entry name" value="MoCF_biosynth"/>
    <property type="match status" value="1"/>
</dbReference>
<evidence type="ECO:0000256" key="1">
    <source>
        <dbReference type="ARBA" id="ARBA00005046"/>
    </source>
</evidence>
<sequence length="659" mass="72938">MGKDVVKQKRKLFHTLLSVEEVLSKLEQLIKPLGIETVDILNAYNRVIAEDIYAPMDYPPFDRSEVDGYAVSIKSVEGVDELHSVELKVIGKVSIGENPSLEVSEGVAVAIDTGAVIPRGADGVVMEEFIDKINDKVVVFRGIAPGENISYAGSDIARDEIILYKGSRLTHLEIGVLAALGIKHVKVYKKPRAVVLSIGNELKMPGDKLDVGRIYDSNGYAITTYLKSLGIEADYYGILPDDENIVYNAISTLLSKYDIVITSGGTSAGEEDVTYRVFEKIGNIIVHGIRVKPGKPTVIAVTENGKILFGLPGFPFSALSIAITILKFVIDKLEGHEYTKSSTIKALTTFKIRKDIGRKWYIPVVLSNVAGRKYAIMLASSSGSVSSLLKADGIAILEENRDYIDEGEEIEVIPVREREREAVIAGSHDMLLTALLSKHNLIERFALSFIGSYKGLDLVRRGYVDIAPVHLFDPVSGEYNVPFIKNDEILKKMAILVRGYRRRLVLAFRKGNPKNIKGFADIVREDIRFVNRNKGSGTRALIDKMIMNLSRQMGIEFSALVKRINGYWYEISTHTGVAAAIAQGRADVGVCSEYAAISYGLDYLPLTWEFYDFLINVNSLEKDAVKKFIDLLLKTESRELINSFKGYEAPNDMGSKLCC</sequence>
<comment type="caution">
    <text evidence="4">The sequence shown here is derived from an EMBL/GenBank/DDBJ whole genome shotgun (WGS) entry which is preliminary data.</text>
</comment>
<dbReference type="InterPro" id="IPR038987">
    <property type="entry name" value="MoeA-like"/>
</dbReference>
<dbReference type="NCBIfam" id="NF045515">
    <property type="entry name" value="Glp_gephyrin"/>
    <property type="match status" value="1"/>
</dbReference>
<dbReference type="SUPFAM" id="SSF53218">
    <property type="entry name" value="Molybdenum cofactor biosynthesis proteins"/>
    <property type="match status" value="1"/>
</dbReference>
<dbReference type="PANTHER" id="PTHR10192:SF5">
    <property type="entry name" value="GEPHYRIN"/>
    <property type="match status" value="1"/>
</dbReference>
<protein>
    <submittedName>
        <fullName evidence="4">Molybdopterin biosynthesis protein</fullName>
    </submittedName>
</protein>
<dbReference type="SUPFAM" id="SSF63867">
    <property type="entry name" value="MoeA C-terminal domain-like"/>
    <property type="match status" value="1"/>
</dbReference>
<reference evidence="4 5" key="1">
    <citation type="submission" date="2023-05" db="EMBL/GenBank/DDBJ databases">
        <title>A new hyperthermophilic archaea 'Ignisphaera cupida' sp. nov. and description of the family 'Ignisphaeraceae' fam. nov.</title>
        <authorList>
            <person name="Podosokorskaya O.A."/>
            <person name="Elcheninov A.G."/>
            <person name="Klukina A."/>
            <person name="Merkel A.Y."/>
        </authorList>
    </citation>
    <scope>NUCLEOTIDE SEQUENCE [LARGE SCALE GENOMIC DNA]</scope>
    <source>
        <strain evidence="4 5">4213-co</strain>
    </source>
</reference>
<accession>A0ABD4Z818</accession>
<dbReference type="Pfam" id="PF03454">
    <property type="entry name" value="MoeA_C"/>
    <property type="match status" value="1"/>
</dbReference>
<dbReference type="InterPro" id="IPR036135">
    <property type="entry name" value="MoeA_linker/N_sf"/>
</dbReference>
<dbReference type="Pfam" id="PF12727">
    <property type="entry name" value="PBP_like"/>
    <property type="match status" value="1"/>
</dbReference>
<dbReference type="NCBIfam" id="NF011068">
    <property type="entry name" value="PRK14498.1"/>
    <property type="match status" value="1"/>
</dbReference>
<keyword evidence="2" id="KW-0501">Molybdenum cofactor biosynthesis</keyword>
<dbReference type="GO" id="GO:0006777">
    <property type="term" value="P:Mo-molybdopterin cofactor biosynthetic process"/>
    <property type="evidence" value="ECO:0007669"/>
    <property type="project" value="UniProtKB-KW"/>
</dbReference>
<dbReference type="Gene3D" id="2.40.340.10">
    <property type="entry name" value="MoeA, C-terminal, domain IV"/>
    <property type="match status" value="1"/>
</dbReference>
<evidence type="ECO:0000256" key="2">
    <source>
        <dbReference type="ARBA" id="ARBA00023150"/>
    </source>
</evidence>
<dbReference type="Pfam" id="PF03453">
    <property type="entry name" value="MoeA_N"/>
    <property type="match status" value="1"/>
</dbReference>
<proteinExistence type="predicted"/>
<dbReference type="SMART" id="SM00852">
    <property type="entry name" value="MoCF_biosynth"/>
    <property type="match status" value="1"/>
</dbReference>
<dbReference type="Gene3D" id="2.170.190.11">
    <property type="entry name" value="Molybdopterin biosynthesis moea protein, domain 3"/>
    <property type="match status" value="1"/>
</dbReference>
<dbReference type="SUPFAM" id="SSF63882">
    <property type="entry name" value="MoeA N-terminal region -like"/>
    <property type="match status" value="1"/>
</dbReference>
<dbReference type="Gene3D" id="3.90.105.10">
    <property type="entry name" value="Molybdopterin biosynthesis moea protein, domain 2"/>
    <property type="match status" value="1"/>
</dbReference>
<dbReference type="InterPro" id="IPR036688">
    <property type="entry name" value="MoeA_C_domain_IV_sf"/>
</dbReference>
<dbReference type="InterPro" id="IPR005110">
    <property type="entry name" value="MoeA_linker/N"/>
</dbReference>
<dbReference type="NCBIfam" id="TIGR00177">
    <property type="entry name" value="molyb_syn"/>
    <property type="match status" value="1"/>
</dbReference>
<gene>
    <name evidence="4" type="ORF">QPL79_06895</name>
</gene>
<dbReference type="Gene3D" id="3.40.980.10">
    <property type="entry name" value="MoaB/Mog-like domain"/>
    <property type="match status" value="1"/>
</dbReference>
<comment type="pathway">
    <text evidence="1">Cofactor biosynthesis; molybdopterin biosynthesis.</text>
</comment>
<dbReference type="InterPro" id="IPR005111">
    <property type="entry name" value="MoeA_C_domain_IV"/>
</dbReference>
<feature type="domain" description="MoaB/Mog" evidence="3">
    <location>
        <begin position="194"/>
        <end position="332"/>
    </location>
</feature>
<dbReference type="InterPro" id="IPR001453">
    <property type="entry name" value="MoaB/Mog_dom"/>
</dbReference>
<dbReference type="SUPFAM" id="SSF53850">
    <property type="entry name" value="Periplasmic binding protein-like II"/>
    <property type="match status" value="1"/>
</dbReference>
<dbReference type="RefSeq" id="WP_285274074.1">
    <property type="nucleotide sequence ID" value="NZ_JASNVW010000004.1"/>
</dbReference>
<dbReference type="AlphaFoldDB" id="A0ABD4Z818"/>
<dbReference type="PANTHER" id="PTHR10192">
    <property type="entry name" value="MOLYBDOPTERIN BIOSYNTHESIS PROTEIN"/>
    <property type="match status" value="1"/>
</dbReference>
<evidence type="ECO:0000313" key="5">
    <source>
        <dbReference type="Proteomes" id="UP001529235"/>
    </source>
</evidence>
<dbReference type="InterPro" id="IPR024370">
    <property type="entry name" value="PBP_domain"/>
</dbReference>
<evidence type="ECO:0000259" key="3">
    <source>
        <dbReference type="SMART" id="SM00852"/>
    </source>
</evidence>
<dbReference type="InterPro" id="IPR036425">
    <property type="entry name" value="MoaB/Mog-like_dom_sf"/>
</dbReference>
<dbReference type="Gene3D" id="3.40.190.10">
    <property type="entry name" value="Periplasmic binding protein-like II"/>
    <property type="match status" value="1"/>
</dbReference>
<evidence type="ECO:0000313" key="4">
    <source>
        <dbReference type="EMBL" id="MDK6029087.1"/>
    </source>
</evidence>
<name>A0ABD4Z818_9CREN</name>
<dbReference type="CDD" id="cd00887">
    <property type="entry name" value="MoeA"/>
    <property type="match status" value="1"/>
</dbReference>